<protein>
    <submittedName>
        <fullName evidence="1">Uncharacterized protein</fullName>
    </submittedName>
</protein>
<dbReference type="Proteomes" id="UP000221165">
    <property type="component" value="Unassembled WGS sequence"/>
</dbReference>
<dbReference type="AlphaFoldDB" id="A0A2C6LA74"/>
<dbReference type="VEuPathDB" id="ToxoDB:CSUI_002126"/>
<feature type="non-terminal residue" evidence="1">
    <location>
        <position position="1"/>
    </location>
</feature>
<proteinExistence type="predicted"/>
<evidence type="ECO:0000313" key="1">
    <source>
        <dbReference type="EMBL" id="PHJ24024.1"/>
    </source>
</evidence>
<reference evidence="1 2" key="1">
    <citation type="journal article" date="2017" name="Int. J. Parasitol.">
        <title>The genome of the protozoan parasite Cystoisospora suis and a reverse vaccinology approach to identify vaccine candidates.</title>
        <authorList>
            <person name="Palmieri N."/>
            <person name="Shrestha A."/>
            <person name="Ruttkowski B."/>
            <person name="Beck T."/>
            <person name="Vogl C."/>
            <person name="Tomley F."/>
            <person name="Blake D.P."/>
            <person name="Joachim A."/>
        </authorList>
    </citation>
    <scope>NUCLEOTIDE SEQUENCE [LARGE SCALE GENOMIC DNA]</scope>
    <source>
        <strain evidence="1 2">Wien I</strain>
    </source>
</reference>
<accession>A0A2C6LA74</accession>
<keyword evidence="2" id="KW-1185">Reference proteome</keyword>
<comment type="caution">
    <text evidence="1">The sequence shown here is derived from an EMBL/GenBank/DDBJ whole genome shotgun (WGS) entry which is preliminary data.</text>
</comment>
<name>A0A2C6LA74_9APIC</name>
<dbReference type="EMBL" id="MIGC01000886">
    <property type="protein sequence ID" value="PHJ24024.1"/>
    <property type="molecule type" value="Genomic_DNA"/>
</dbReference>
<dbReference type="RefSeq" id="XP_067925698.1">
    <property type="nucleotide sequence ID" value="XM_068062328.1"/>
</dbReference>
<gene>
    <name evidence="1" type="ORF">CSUI_002126</name>
</gene>
<organism evidence="1 2">
    <name type="scientific">Cystoisospora suis</name>
    <dbReference type="NCBI Taxonomy" id="483139"/>
    <lineage>
        <taxon>Eukaryota</taxon>
        <taxon>Sar</taxon>
        <taxon>Alveolata</taxon>
        <taxon>Apicomplexa</taxon>
        <taxon>Conoidasida</taxon>
        <taxon>Coccidia</taxon>
        <taxon>Eucoccidiorida</taxon>
        <taxon>Eimeriorina</taxon>
        <taxon>Sarcocystidae</taxon>
        <taxon>Cystoisospora</taxon>
    </lineage>
</organism>
<evidence type="ECO:0000313" key="2">
    <source>
        <dbReference type="Proteomes" id="UP000221165"/>
    </source>
</evidence>
<dbReference type="GeneID" id="94425539"/>
<sequence>KKREKGEREREGERGKRRRDRGGRIEILFELS</sequence>